<dbReference type="PROSITE" id="PS00063">
    <property type="entry name" value="ALDOKETO_REDUCTASE_3"/>
    <property type="match status" value="1"/>
</dbReference>
<dbReference type="InterPro" id="IPR042109">
    <property type="entry name" value="Adenylosuccinate_synth_dom1"/>
</dbReference>
<evidence type="ECO:0000256" key="2">
    <source>
        <dbReference type="ARBA" id="ARBA00011738"/>
    </source>
</evidence>
<feature type="binding site" evidence="12">
    <location>
        <begin position="42"/>
        <end position="45"/>
    </location>
    <ligand>
        <name>IMP</name>
        <dbReference type="ChEBI" id="CHEBI:58053"/>
    </ligand>
</feature>
<evidence type="ECO:0000256" key="15">
    <source>
        <dbReference type="SAM" id="MobiDB-lite"/>
    </source>
</evidence>
<dbReference type="PROSITE" id="PS01266">
    <property type="entry name" value="ADENYLOSUCCIN_SYN_1"/>
    <property type="match status" value="1"/>
</dbReference>
<keyword evidence="4 12" id="KW-0479">Metal-binding</keyword>
<dbReference type="HAMAP" id="MF_00011">
    <property type="entry name" value="Adenylosucc_synth"/>
    <property type="match status" value="1"/>
</dbReference>
<evidence type="ECO:0000256" key="11">
    <source>
        <dbReference type="ARBA" id="ARBA00050432"/>
    </source>
</evidence>
<dbReference type="PANTHER" id="PTHR11846:SF0">
    <property type="entry name" value="ADENYLOSUCCINATE SYNTHETASE"/>
    <property type="match status" value="1"/>
</dbReference>
<dbReference type="SMART" id="SM00788">
    <property type="entry name" value="Adenylsucc_synt"/>
    <property type="match status" value="1"/>
</dbReference>
<evidence type="ECO:0000256" key="3">
    <source>
        <dbReference type="ARBA" id="ARBA00022598"/>
    </source>
</evidence>
<evidence type="ECO:0000256" key="6">
    <source>
        <dbReference type="ARBA" id="ARBA00022755"/>
    </source>
</evidence>
<dbReference type="NCBIfam" id="TIGR00184">
    <property type="entry name" value="purA"/>
    <property type="match status" value="1"/>
</dbReference>
<sequence length="760" mass="84933">MASSVEVNGLNMNGSPRKRPRILPRSETQSKVTVVLGAQWGDEGKGKVVDTLAETVDIVCRCQICIKKKIELNTKRAHLYCLGNGVVIHLPGLFDELEKNEKKGLKEWEDRLIISDRAHLVFDFHQQVDGLQEQENTQKGQSLGTTKKGIGPTYSSKATRNGIRIGELLGDFSQFSEKFQGLVTMYQRMFPSLTVDVESELAKYKSYAERVRPLVQDTVSYLDKAIKTGKRVLVEGANAAMLDIDFGTYPFVTSSNCSVGGVCTGLGLSPTKIGEVVGVVKAYTTRVGDGPFPTELLDDIGDCLQERGAEFGVTTKRKRRCGWLDIFLLQYTNMVNGYTALCLTKLDILDTLPEIKLGVAYKLKGKRIEYFPSTASDLAEVEVEYITLPGWKTSTENVRKFNDLPENAKKYVEKIEQLLSVPVIPRLNRNFTKMSVPTIDLTGGLKMPMLGYGTWQAKDEELEQAVEAALEAGYRHIDTAHVYENEKVIGKVLSRWFSSGKLNRGDIFLVTKLPPGGNRPESVQKYIKRSLEFLQVDYVDLYLVHVPFGFKDIEGDLHPVTPEGLINMDTTTDHVALWKAMEAQVDAGLTKSIGISNFNQKQIDRILQNARIPPSNLQIELHAYLQQKDLVQFCKKNKIVVTAYSPLGSPGLAKFMAQFGTKIDLPDILNNPVVRTIAAKHKKSEAQIVLRHAIQKEIVVIPKSTNPKRLRQNIDIFNFQLDEQDMEQLNGLDQGIRILNFNVFKGYVKGGTLSIVTLLV</sequence>
<evidence type="ECO:0000256" key="14">
    <source>
        <dbReference type="RuleBase" id="RU000520"/>
    </source>
</evidence>
<dbReference type="InterPro" id="IPR023210">
    <property type="entry name" value="NADP_OxRdtase_dom"/>
</dbReference>
<dbReference type="GO" id="GO:0000287">
    <property type="term" value="F:magnesium ion binding"/>
    <property type="evidence" value="ECO:0007669"/>
    <property type="project" value="UniProtKB-UniRule"/>
</dbReference>
<comment type="catalytic activity">
    <reaction evidence="11 12 14">
        <text>IMP + L-aspartate + GTP = N(6)-(1,2-dicarboxyethyl)-AMP + GDP + phosphate + 2 H(+)</text>
        <dbReference type="Rhea" id="RHEA:15753"/>
        <dbReference type="ChEBI" id="CHEBI:15378"/>
        <dbReference type="ChEBI" id="CHEBI:29991"/>
        <dbReference type="ChEBI" id="CHEBI:37565"/>
        <dbReference type="ChEBI" id="CHEBI:43474"/>
        <dbReference type="ChEBI" id="CHEBI:57567"/>
        <dbReference type="ChEBI" id="CHEBI:58053"/>
        <dbReference type="ChEBI" id="CHEBI:58189"/>
        <dbReference type="EC" id="6.3.4.4"/>
    </reaction>
</comment>
<dbReference type="GO" id="GO:0005737">
    <property type="term" value="C:cytoplasm"/>
    <property type="evidence" value="ECO:0007669"/>
    <property type="project" value="UniProtKB-SubCell"/>
</dbReference>
<protein>
    <recommendedName>
        <fullName evidence="12 14">Adenylosuccinate synthetase</fullName>
        <shortName evidence="12">AMPSase</shortName>
        <shortName evidence="12">AdSS</shortName>
        <ecNumber evidence="12 14">6.3.4.4</ecNumber>
    </recommendedName>
    <alternativeName>
        <fullName evidence="12">IMP--aspartate ligase</fullName>
    </alternativeName>
</protein>
<organism evidence="17 18">
    <name type="scientific">Tenebrio molitor</name>
    <name type="common">Yellow mealworm beetle</name>
    <dbReference type="NCBI Taxonomy" id="7067"/>
    <lineage>
        <taxon>Eukaryota</taxon>
        <taxon>Metazoa</taxon>
        <taxon>Ecdysozoa</taxon>
        <taxon>Arthropoda</taxon>
        <taxon>Hexapoda</taxon>
        <taxon>Insecta</taxon>
        <taxon>Pterygota</taxon>
        <taxon>Neoptera</taxon>
        <taxon>Endopterygota</taxon>
        <taxon>Coleoptera</taxon>
        <taxon>Polyphaga</taxon>
        <taxon>Cucujiformia</taxon>
        <taxon>Tenebrionidae</taxon>
        <taxon>Tenebrio</taxon>
    </lineage>
</organism>
<dbReference type="EMBL" id="JABDTM020028649">
    <property type="protein sequence ID" value="KAH0808600.1"/>
    <property type="molecule type" value="Genomic_DNA"/>
</dbReference>
<reference evidence="17" key="1">
    <citation type="journal article" date="2020" name="J Insects Food Feed">
        <title>The yellow mealworm (Tenebrio molitor) genome: a resource for the emerging insects as food and feed industry.</title>
        <authorList>
            <person name="Eriksson T."/>
            <person name="Andere A."/>
            <person name="Kelstrup H."/>
            <person name="Emery V."/>
            <person name="Picard C."/>
        </authorList>
    </citation>
    <scope>NUCLEOTIDE SEQUENCE</scope>
    <source>
        <strain evidence="17">Stoneville</strain>
        <tissue evidence="17">Whole head</tissue>
    </source>
</reference>
<comment type="cofactor">
    <cofactor evidence="12">
        <name>Mg(2+)</name>
        <dbReference type="ChEBI" id="CHEBI:18420"/>
    </cofactor>
    <text evidence="12">Binds 1 Mg(2+) ion per subunit.</text>
</comment>
<dbReference type="InterPro" id="IPR020471">
    <property type="entry name" value="AKR"/>
</dbReference>
<evidence type="ECO:0000256" key="8">
    <source>
        <dbReference type="ARBA" id="ARBA00022857"/>
    </source>
</evidence>
<dbReference type="FunFam" id="3.90.170.10:FF:000001">
    <property type="entry name" value="Adenylosuccinate synthetase"/>
    <property type="match status" value="1"/>
</dbReference>
<feature type="compositionally biased region" description="Polar residues" evidence="15">
    <location>
        <begin position="133"/>
        <end position="145"/>
    </location>
</feature>
<dbReference type="Gene3D" id="3.90.170.10">
    <property type="entry name" value="Adenylosuccinate Synthetase, subunit A, domain 3"/>
    <property type="match status" value="1"/>
</dbReference>
<keyword evidence="18" id="KW-1185">Reference proteome</keyword>
<evidence type="ECO:0000256" key="4">
    <source>
        <dbReference type="ARBA" id="ARBA00022723"/>
    </source>
</evidence>
<dbReference type="PROSITE" id="PS00798">
    <property type="entry name" value="ALDOKETO_REDUCTASE_1"/>
    <property type="match status" value="1"/>
</dbReference>
<feature type="binding site" evidence="12">
    <location>
        <position position="146"/>
    </location>
    <ligand>
        <name>IMP</name>
        <dbReference type="ChEBI" id="CHEBI:58053"/>
    </ligand>
</feature>
<keyword evidence="5 12" id="KW-0547">Nucleotide-binding</keyword>
<comment type="caution">
    <text evidence="12">Lacks conserved residue(s) required for the propagation of feature annotation.</text>
</comment>
<evidence type="ECO:0000313" key="17">
    <source>
        <dbReference type="EMBL" id="KAH0808600.1"/>
    </source>
</evidence>
<dbReference type="GO" id="GO:0005525">
    <property type="term" value="F:GTP binding"/>
    <property type="evidence" value="ECO:0007669"/>
    <property type="project" value="UniProtKB-UniRule"/>
</dbReference>
<comment type="subcellular location">
    <subcellularLocation>
        <location evidence="12">Cytoplasm</location>
    </subcellularLocation>
</comment>
<dbReference type="UniPathway" id="UPA00075">
    <property type="reaction ID" value="UER00335"/>
</dbReference>
<keyword evidence="3 12" id="KW-0436">Ligase</keyword>
<dbReference type="InterPro" id="IPR036812">
    <property type="entry name" value="NAD(P)_OxRdtase_dom_sf"/>
</dbReference>
<keyword evidence="9" id="KW-0560">Oxidoreductase</keyword>
<dbReference type="GO" id="GO:0004019">
    <property type="term" value="F:adenylosuccinate synthase activity"/>
    <property type="evidence" value="ECO:0007669"/>
    <property type="project" value="UniProtKB-UniRule"/>
</dbReference>
<comment type="pathway">
    <text evidence="12 14">Purine metabolism; AMP biosynthesis via de novo pathway; AMP from IMP: step 1/2.</text>
</comment>
<feature type="binding site" evidence="12">
    <location>
        <begin position="345"/>
        <end position="347"/>
    </location>
    <ligand>
        <name>GTP</name>
        <dbReference type="ChEBI" id="CHEBI:37565"/>
    </ligand>
</feature>
<feature type="binding site" evidence="12">
    <location>
        <position position="317"/>
    </location>
    <ligand>
        <name>IMP</name>
        <dbReference type="ChEBI" id="CHEBI:58053"/>
    </ligand>
</feature>
<name>A0A8J6GYS0_TENMO</name>
<dbReference type="Gene3D" id="3.20.20.100">
    <property type="entry name" value="NADP-dependent oxidoreductase domain"/>
    <property type="match status" value="1"/>
</dbReference>
<evidence type="ECO:0000256" key="13">
    <source>
        <dbReference type="PROSITE-ProRule" id="PRU10134"/>
    </source>
</evidence>
<dbReference type="AlphaFoldDB" id="A0A8J6GYS0"/>
<dbReference type="SUPFAM" id="SSF51430">
    <property type="entry name" value="NAD(P)-linked oxidoreductase"/>
    <property type="match status" value="1"/>
</dbReference>
<reference evidence="17" key="2">
    <citation type="submission" date="2021-08" db="EMBL/GenBank/DDBJ databases">
        <authorList>
            <person name="Eriksson T."/>
        </authorList>
    </citation>
    <scope>NUCLEOTIDE SEQUENCE</scope>
    <source>
        <strain evidence="17">Stoneville</strain>
        <tissue evidence="17">Whole head</tissue>
    </source>
</reference>
<dbReference type="InterPro" id="IPR027417">
    <property type="entry name" value="P-loop_NTPase"/>
</dbReference>
<dbReference type="FunFam" id="3.20.20.100:FF:000006">
    <property type="entry name" value="Aldo-keto reductase family 1 member A1"/>
    <property type="match status" value="1"/>
</dbReference>
<evidence type="ECO:0000256" key="7">
    <source>
        <dbReference type="ARBA" id="ARBA00022842"/>
    </source>
</evidence>
<feature type="binding site" evidence="12">
    <location>
        <position position="319"/>
    </location>
    <ligand>
        <name>GTP</name>
        <dbReference type="ChEBI" id="CHEBI:37565"/>
    </ligand>
</feature>
<feature type="domain" description="NADP-dependent oxidoreductase" evidence="16">
    <location>
        <begin position="450"/>
        <end position="732"/>
    </location>
</feature>
<feature type="binding site" evidence="12">
    <location>
        <begin position="41"/>
        <end position="47"/>
    </location>
    <ligand>
        <name>GTP</name>
        <dbReference type="ChEBI" id="CHEBI:37565"/>
    </ligand>
</feature>
<comment type="function">
    <text evidence="12">Plays an important role in the de novo pathway and in the salvage pathway of purine nucleotide biosynthesis. Catalyzes the first commited step in the biosynthesis of AMP from IMP.</text>
</comment>
<feature type="region of interest" description="Disordered" evidence="15">
    <location>
        <begin position="133"/>
        <end position="155"/>
    </location>
</feature>
<dbReference type="Pfam" id="PF00248">
    <property type="entry name" value="Aldo_ket_red"/>
    <property type="match status" value="1"/>
</dbReference>
<evidence type="ECO:0000256" key="10">
    <source>
        <dbReference type="ARBA" id="ARBA00023134"/>
    </source>
</evidence>
<accession>A0A8J6GYS0</accession>
<comment type="caution">
    <text evidence="17">The sequence shown here is derived from an EMBL/GenBank/DDBJ whole genome shotgun (WGS) entry which is preliminary data.</text>
</comment>
<dbReference type="SUPFAM" id="SSF52540">
    <property type="entry name" value="P-loop containing nucleoside triphosphate hydrolases"/>
    <property type="match status" value="1"/>
</dbReference>
<evidence type="ECO:0000256" key="5">
    <source>
        <dbReference type="ARBA" id="ARBA00022741"/>
    </source>
</evidence>
<feature type="active site" evidence="13">
    <location>
        <position position="157"/>
    </location>
</feature>
<feature type="binding site" evidence="12">
    <location>
        <begin position="313"/>
        <end position="319"/>
    </location>
    <ligand>
        <name>substrate</name>
    </ligand>
</feature>
<dbReference type="GO" id="GO:0046040">
    <property type="term" value="P:IMP metabolic process"/>
    <property type="evidence" value="ECO:0007669"/>
    <property type="project" value="TreeGrafter"/>
</dbReference>
<evidence type="ECO:0000259" key="16">
    <source>
        <dbReference type="Pfam" id="PF00248"/>
    </source>
</evidence>
<dbReference type="InterPro" id="IPR001114">
    <property type="entry name" value="Adenylosuccinate_synthetase"/>
</dbReference>
<proteinExistence type="inferred from homology"/>
<dbReference type="InterPro" id="IPR018170">
    <property type="entry name" value="Aldo/ket_reductase_CS"/>
</dbReference>
<evidence type="ECO:0000256" key="1">
    <source>
        <dbReference type="ARBA" id="ARBA00007905"/>
    </source>
</evidence>
<keyword evidence="6 12" id="KW-0658">Purine biosynthesis</keyword>
<comment type="similarity">
    <text evidence="12 14">Belongs to the adenylosuccinate synthetase family.</text>
</comment>
<dbReference type="InterPro" id="IPR018220">
    <property type="entry name" value="Adenylosuccin_syn_GTP-bd"/>
</dbReference>
<keyword evidence="8" id="KW-0521">NADP</keyword>
<dbReference type="GO" id="GO:0044208">
    <property type="term" value="P:'de novo' AMP biosynthetic process"/>
    <property type="evidence" value="ECO:0007669"/>
    <property type="project" value="UniProtKB-UniRule"/>
</dbReference>
<dbReference type="PROSITE" id="PS00513">
    <property type="entry name" value="ADENYLOSUCCIN_SYN_2"/>
    <property type="match status" value="1"/>
</dbReference>
<keyword evidence="7 12" id="KW-0460">Magnesium</keyword>
<gene>
    <name evidence="17" type="ORF">GEV33_014192</name>
</gene>
<dbReference type="CDD" id="cd03108">
    <property type="entry name" value="AdSS"/>
    <property type="match status" value="1"/>
</dbReference>
<feature type="active site" description="Proton acceptor" evidence="12">
    <location>
        <position position="42"/>
    </location>
</feature>
<dbReference type="NCBIfam" id="NF002223">
    <property type="entry name" value="PRK01117.1"/>
    <property type="match status" value="1"/>
</dbReference>
<keyword evidence="12" id="KW-0963">Cytoplasm</keyword>
<keyword evidence="10 12" id="KW-0342">GTP-binding</keyword>
<dbReference type="Gene3D" id="3.40.440.10">
    <property type="entry name" value="Adenylosuccinate Synthetase, subunit A, domain 1"/>
    <property type="match status" value="3"/>
</dbReference>
<dbReference type="PROSITE" id="PS00062">
    <property type="entry name" value="ALDOKETO_REDUCTASE_2"/>
    <property type="match status" value="1"/>
</dbReference>
<feature type="binding site" evidence="12">
    <location>
        <position position="238"/>
    </location>
    <ligand>
        <name>IMP</name>
        <dbReference type="ChEBI" id="CHEBI:58053"/>
    </ligand>
</feature>
<dbReference type="InterPro" id="IPR033128">
    <property type="entry name" value="Adenylosuccin_syn_Lys_AS"/>
</dbReference>
<feature type="compositionally biased region" description="Polar residues" evidence="15">
    <location>
        <begin position="1"/>
        <end position="14"/>
    </location>
</feature>
<feature type="binding site" evidence="12">
    <location>
        <position position="42"/>
    </location>
    <ligand>
        <name>Mg(2+)</name>
        <dbReference type="ChEBI" id="CHEBI:18420"/>
    </ligand>
</feature>
<feature type="binding site" evidence="12">
    <location>
        <position position="253"/>
    </location>
    <ligand>
        <name>IMP</name>
        <dbReference type="ChEBI" id="CHEBI:58053"/>
    </ligand>
</feature>
<evidence type="ECO:0000256" key="9">
    <source>
        <dbReference type="ARBA" id="ARBA00023002"/>
    </source>
</evidence>
<comment type="function">
    <text evidence="14">Plays an important role in the de novo pathway of purine nucleotide biosynthesis.</text>
</comment>
<comment type="similarity">
    <text evidence="1">Belongs to the aldo/keto reductase family.</text>
</comment>
<evidence type="ECO:0000313" key="18">
    <source>
        <dbReference type="Proteomes" id="UP000719412"/>
    </source>
</evidence>
<evidence type="ECO:0000256" key="12">
    <source>
        <dbReference type="HAMAP-Rule" id="MF_03125"/>
    </source>
</evidence>
<dbReference type="Proteomes" id="UP000719412">
    <property type="component" value="Unassembled WGS sequence"/>
</dbReference>
<dbReference type="GO" id="GO:0016491">
    <property type="term" value="F:oxidoreductase activity"/>
    <property type="evidence" value="ECO:0007669"/>
    <property type="project" value="UniProtKB-KW"/>
</dbReference>
<comment type="subunit">
    <text evidence="2 12">Homodimer.</text>
</comment>
<dbReference type="EC" id="6.3.4.4" evidence="12 14"/>
<dbReference type="PANTHER" id="PTHR11846">
    <property type="entry name" value="ADENYLOSUCCINATE SYNTHETASE"/>
    <property type="match status" value="1"/>
</dbReference>
<dbReference type="InterPro" id="IPR042111">
    <property type="entry name" value="Adenylosuccinate_synth_dom3"/>
</dbReference>
<feature type="region of interest" description="Disordered" evidence="15">
    <location>
        <begin position="1"/>
        <end position="24"/>
    </location>
</feature>
<dbReference type="Pfam" id="PF00709">
    <property type="entry name" value="Adenylsucc_synt"/>
    <property type="match status" value="1"/>
</dbReference>
<feature type="binding site" evidence="12">
    <location>
        <position position="160"/>
    </location>
    <ligand>
        <name>IMP</name>
        <dbReference type="ChEBI" id="CHEBI:58053"/>
        <note>ligand shared between dimeric partners</note>
    </ligand>
</feature>
<dbReference type="PRINTS" id="PR00069">
    <property type="entry name" value="ALDKETRDTASE"/>
</dbReference>
<dbReference type="FunFam" id="1.10.300.10:FF:000002">
    <property type="entry name" value="Adenylosuccinate synthetase, chloroplastic"/>
    <property type="match status" value="1"/>
</dbReference>